<dbReference type="Gene3D" id="1.20.5.50">
    <property type="match status" value="1"/>
</dbReference>
<dbReference type="OrthoDB" id="5297208at2"/>
<dbReference type="Proteomes" id="UP000515733">
    <property type="component" value="Chromosome"/>
</dbReference>
<evidence type="ECO:0000256" key="8">
    <source>
        <dbReference type="ARBA" id="ARBA00026068"/>
    </source>
</evidence>
<evidence type="ECO:0000256" key="9">
    <source>
        <dbReference type="ARBA" id="ARBA00033158"/>
    </source>
</evidence>
<evidence type="ECO:0000256" key="3">
    <source>
        <dbReference type="ARBA" id="ARBA00022490"/>
    </source>
</evidence>
<dbReference type="EMBL" id="LR778301">
    <property type="protein sequence ID" value="CAB1370332.1"/>
    <property type="molecule type" value="Genomic_DNA"/>
</dbReference>
<dbReference type="InterPro" id="IPR036192">
    <property type="entry name" value="Cell_div_ZapA-like_sf"/>
</dbReference>
<comment type="subunit">
    <text evidence="8">Homodimer. Interacts with FtsZ.</text>
</comment>
<proteinExistence type="predicted"/>
<dbReference type="GO" id="GO:0000917">
    <property type="term" value="P:division septum assembly"/>
    <property type="evidence" value="ECO:0007669"/>
    <property type="project" value="UniProtKB-KW"/>
</dbReference>
<dbReference type="PANTHER" id="PTHR34981:SF1">
    <property type="entry name" value="CELL DIVISION PROTEIN ZAPA"/>
    <property type="match status" value="1"/>
</dbReference>
<dbReference type="SUPFAM" id="SSF102829">
    <property type="entry name" value="Cell division protein ZapA-like"/>
    <property type="match status" value="1"/>
</dbReference>
<evidence type="ECO:0000313" key="10">
    <source>
        <dbReference type="EMBL" id="CAB1370332.1"/>
    </source>
</evidence>
<name>A0A6S6YRE8_9PROT</name>
<reference evidence="10 11" key="1">
    <citation type="submission" date="2020-03" db="EMBL/GenBank/DDBJ databases">
        <authorList>
            <consortium name="Genoscope - CEA"/>
            <person name="William W."/>
        </authorList>
    </citation>
    <scope>NUCLEOTIDE SEQUENCE [LARGE SCALE GENOMIC DNA]</scope>
    <source>
        <strain evidence="11">DSM 16959</strain>
    </source>
</reference>
<dbReference type="GO" id="GO:0005829">
    <property type="term" value="C:cytosol"/>
    <property type="evidence" value="ECO:0007669"/>
    <property type="project" value="TreeGrafter"/>
</dbReference>
<keyword evidence="4 10" id="KW-0132">Cell division</keyword>
<comment type="function">
    <text evidence="7">Activator of cell division through the inhibition of FtsZ GTPase activity, therefore promoting FtsZ assembly into bundles of protofilaments necessary for the formation of the division Z ring. It is recruited early at mid-cell but it is not essential for cell division.</text>
</comment>
<dbReference type="Gene3D" id="3.30.160.880">
    <property type="entry name" value="Cell division protein ZapA protomer, N-terminal domain"/>
    <property type="match status" value="1"/>
</dbReference>
<keyword evidence="6" id="KW-0131">Cell cycle</keyword>
<dbReference type="InterPro" id="IPR007838">
    <property type="entry name" value="Cell_div_ZapA-like"/>
</dbReference>
<evidence type="ECO:0000256" key="6">
    <source>
        <dbReference type="ARBA" id="ARBA00023306"/>
    </source>
</evidence>
<protein>
    <recommendedName>
        <fullName evidence="2">Cell division protein ZapA</fullName>
    </recommendedName>
    <alternativeName>
        <fullName evidence="9">Z ring-associated protein ZapA</fullName>
    </alternativeName>
</protein>
<gene>
    <name evidence="10" type="ORF">DENOEST_3178</name>
</gene>
<sequence length="112" mass="11937">MSAHSTLDIRLQGKDYRVTCSPEEQDALTAAVSFLDGKMTEIGALTKSTGERLAVMAALNIVHELLALRQSPSTGESIATGAIDDPGLGRRIRGIEARLDAALAQQQQEGLF</sequence>
<dbReference type="KEGG" id="doe:DENOEST_3178"/>
<dbReference type="GO" id="GO:0043093">
    <property type="term" value="P:FtsZ-dependent cytokinesis"/>
    <property type="evidence" value="ECO:0007669"/>
    <property type="project" value="TreeGrafter"/>
</dbReference>
<dbReference type="GO" id="GO:0000921">
    <property type="term" value="P:septin ring assembly"/>
    <property type="evidence" value="ECO:0007669"/>
    <property type="project" value="TreeGrafter"/>
</dbReference>
<keyword evidence="3" id="KW-0963">Cytoplasm</keyword>
<dbReference type="InterPro" id="IPR042233">
    <property type="entry name" value="Cell_div_ZapA_N"/>
</dbReference>
<dbReference type="GO" id="GO:0032153">
    <property type="term" value="C:cell division site"/>
    <property type="evidence" value="ECO:0007669"/>
    <property type="project" value="TreeGrafter"/>
</dbReference>
<evidence type="ECO:0000256" key="2">
    <source>
        <dbReference type="ARBA" id="ARBA00015195"/>
    </source>
</evidence>
<dbReference type="AlphaFoldDB" id="A0A6S6YRE8"/>
<evidence type="ECO:0000256" key="1">
    <source>
        <dbReference type="ARBA" id="ARBA00004496"/>
    </source>
</evidence>
<organism evidence="10 11">
    <name type="scientific">Denitratisoma oestradiolicum</name>
    <dbReference type="NCBI Taxonomy" id="311182"/>
    <lineage>
        <taxon>Bacteria</taxon>
        <taxon>Pseudomonadati</taxon>
        <taxon>Pseudomonadota</taxon>
        <taxon>Betaproteobacteria</taxon>
        <taxon>Nitrosomonadales</taxon>
        <taxon>Sterolibacteriaceae</taxon>
        <taxon>Denitratisoma</taxon>
    </lineage>
</organism>
<evidence type="ECO:0000256" key="7">
    <source>
        <dbReference type="ARBA" id="ARBA00024910"/>
    </source>
</evidence>
<dbReference type="GO" id="GO:0030428">
    <property type="term" value="C:cell septum"/>
    <property type="evidence" value="ECO:0007669"/>
    <property type="project" value="TreeGrafter"/>
</dbReference>
<keyword evidence="11" id="KW-1185">Reference proteome</keyword>
<evidence type="ECO:0000313" key="11">
    <source>
        <dbReference type="Proteomes" id="UP000515733"/>
    </source>
</evidence>
<comment type="subcellular location">
    <subcellularLocation>
        <location evidence="1">Cytoplasm</location>
    </subcellularLocation>
</comment>
<accession>A0A6S6YRE8</accession>
<dbReference type="Pfam" id="PF05164">
    <property type="entry name" value="ZapA"/>
    <property type="match status" value="1"/>
</dbReference>
<dbReference type="PANTHER" id="PTHR34981">
    <property type="entry name" value="CELL DIVISION PROTEIN ZAPA"/>
    <property type="match status" value="1"/>
</dbReference>
<keyword evidence="5" id="KW-0717">Septation</keyword>
<evidence type="ECO:0000256" key="4">
    <source>
        <dbReference type="ARBA" id="ARBA00022618"/>
    </source>
</evidence>
<dbReference type="RefSeq" id="WP_145772213.1">
    <property type="nucleotide sequence ID" value="NZ_LR778301.1"/>
</dbReference>
<evidence type="ECO:0000256" key="5">
    <source>
        <dbReference type="ARBA" id="ARBA00023210"/>
    </source>
</evidence>